<accession>A0A1Q8CTV5</accession>
<reference evidence="7 8" key="1">
    <citation type="submission" date="2016-12" db="EMBL/GenBank/DDBJ databases">
        <title>The draft genome sequence of Actinophytocola sp. 11-183.</title>
        <authorList>
            <person name="Wang W."/>
            <person name="Yuan L."/>
        </authorList>
    </citation>
    <scope>NUCLEOTIDE SEQUENCE [LARGE SCALE GENOMIC DNA]</scope>
    <source>
        <strain evidence="7 8">11-183</strain>
    </source>
</reference>
<organism evidence="7 8">
    <name type="scientific">Actinophytocola xanthii</name>
    <dbReference type="NCBI Taxonomy" id="1912961"/>
    <lineage>
        <taxon>Bacteria</taxon>
        <taxon>Bacillati</taxon>
        <taxon>Actinomycetota</taxon>
        <taxon>Actinomycetes</taxon>
        <taxon>Pseudonocardiales</taxon>
        <taxon>Pseudonocardiaceae</taxon>
    </lineage>
</organism>
<evidence type="ECO:0000256" key="2">
    <source>
        <dbReference type="ARBA" id="ARBA00023015"/>
    </source>
</evidence>
<dbReference type="InterPro" id="IPR051677">
    <property type="entry name" value="AfsR-DnrI-RedD_regulator"/>
</dbReference>
<dbReference type="InterPro" id="IPR016032">
    <property type="entry name" value="Sig_transdc_resp-reg_C-effctor"/>
</dbReference>
<dbReference type="SUPFAM" id="SSF48452">
    <property type="entry name" value="TPR-like"/>
    <property type="match status" value="1"/>
</dbReference>
<dbReference type="PANTHER" id="PTHR35807:SF1">
    <property type="entry name" value="TRANSCRIPTIONAL REGULATOR REDD"/>
    <property type="match status" value="1"/>
</dbReference>
<dbReference type="InterPro" id="IPR005158">
    <property type="entry name" value="BTAD"/>
</dbReference>
<dbReference type="Proteomes" id="UP000185596">
    <property type="component" value="Unassembled WGS sequence"/>
</dbReference>
<keyword evidence="2" id="KW-0805">Transcription regulation</keyword>
<dbReference type="GO" id="GO:0006355">
    <property type="term" value="P:regulation of DNA-templated transcription"/>
    <property type="evidence" value="ECO:0007669"/>
    <property type="project" value="InterPro"/>
</dbReference>
<evidence type="ECO:0000256" key="1">
    <source>
        <dbReference type="ARBA" id="ARBA00005820"/>
    </source>
</evidence>
<dbReference type="CDD" id="cd15831">
    <property type="entry name" value="BTAD"/>
    <property type="match status" value="1"/>
</dbReference>
<dbReference type="GO" id="GO:0000160">
    <property type="term" value="P:phosphorelay signal transduction system"/>
    <property type="evidence" value="ECO:0007669"/>
    <property type="project" value="InterPro"/>
</dbReference>
<dbReference type="Pfam" id="PF03704">
    <property type="entry name" value="BTAD"/>
    <property type="match status" value="1"/>
</dbReference>
<dbReference type="AlphaFoldDB" id="A0A1Q8CTV5"/>
<proteinExistence type="inferred from homology"/>
<feature type="DNA-binding region" description="OmpR/PhoB-type" evidence="5">
    <location>
        <begin position="1"/>
        <end position="103"/>
    </location>
</feature>
<dbReference type="Gene3D" id="1.25.40.10">
    <property type="entry name" value="Tetratricopeptide repeat domain"/>
    <property type="match status" value="1"/>
</dbReference>
<comment type="similarity">
    <text evidence="1">Belongs to the AfsR/DnrI/RedD regulatory family.</text>
</comment>
<evidence type="ECO:0000313" key="8">
    <source>
        <dbReference type="Proteomes" id="UP000185596"/>
    </source>
</evidence>
<dbReference type="PROSITE" id="PS51755">
    <property type="entry name" value="OMPR_PHOB"/>
    <property type="match status" value="1"/>
</dbReference>
<dbReference type="Gene3D" id="1.10.10.10">
    <property type="entry name" value="Winged helix-like DNA-binding domain superfamily/Winged helix DNA-binding domain"/>
    <property type="match status" value="1"/>
</dbReference>
<evidence type="ECO:0000259" key="6">
    <source>
        <dbReference type="PROSITE" id="PS51755"/>
    </source>
</evidence>
<dbReference type="Pfam" id="PF00486">
    <property type="entry name" value="Trans_reg_C"/>
    <property type="match status" value="1"/>
</dbReference>
<comment type="caution">
    <text evidence="7">The sequence shown here is derived from an EMBL/GenBank/DDBJ whole genome shotgun (WGS) entry which is preliminary data.</text>
</comment>
<evidence type="ECO:0000313" key="7">
    <source>
        <dbReference type="EMBL" id="OLF17798.1"/>
    </source>
</evidence>
<dbReference type="InterPro" id="IPR036388">
    <property type="entry name" value="WH-like_DNA-bd_sf"/>
</dbReference>
<name>A0A1Q8CTV5_9PSEU</name>
<evidence type="ECO:0000256" key="5">
    <source>
        <dbReference type="PROSITE-ProRule" id="PRU01091"/>
    </source>
</evidence>
<evidence type="ECO:0000256" key="4">
    <source>
        <dbReference type="ARBA" id="ARBA00023163"/>
    </source>
</evidence>
<dbReference type="SMART" id="SM00862">
    <property type="entry name" value="Trans_reg_C"/>
    <property type="match status" value="1"/>
</dbReference>
<keyword evidence="8" id="KW-1185">Reference proteome</keyword>
<dbReference type="STRING" id="1912961.BU204_09965"/>
<evidence type="ECO:0000256" key="3">
    <source>
        <dbReference type="ARBA" id="ARBA00023125"/>
    </source>
</evidence>
<dbReference type="SUPFAM" id="SSF46894">
    <property type="entry name" value="C-terminal effector domain of the bipartite response regulators"/>
    <property type="match status" value="1"/>
</dbReference>
<dbReference type="InterPro" id="IPR001867">
    <property type="entry name" value="OmpR/PhoB-type_DNA-bd"/>
</dbReference>
<dbReference type="PANTHER" id="PTHR35807">
    <property type="entry name" value="TRANSCRIPTIONAL REGULATOR REDD-RELATED"/>
    <property type="match status" value="1"/>
</dbReference>
<keyword evidence="3 5" id="KW-0238">DNA-binding</keyword>
<feature type="domain" description="OmpR/PhoB-type" evidence="6">
    <location>
        <begin position="1"/>
        <end position="103"/>
    </location>
</feature>
<dbReference type="GO" id="GO:0003677">
    <property type="term" value="F:DNA binding"/>
    <property type="evidence" value="ECO:0007669"/>
    <property type="project" value="UniProtKB-UniRule"/>
</dbReference>
<dbReference type="SMART" id="SM01043">
    <property type="entry name" value="BTAD"/>
    <property type="match status" value="1"/>
</dbReference>
<dbReference type="InterPro" id="IPR011990">
    <property type="entry name" value="TPR-like_helical_dom_sf"/>
</dbReference>
<protein>
    <recommendedName>
        <fullName evidence="6">OmpR/PhoB-type domain-containing protein</fullName>
    </recommendedName>
</protein>
<gene>
    <name evidence="7" type="ORF">BU204_09965</name>
</gene>
<sequence length="273" mass="30285">MDIDVLGPLVARQSGTSVVPTAAKPRKVLAMLTVHADQVVPMASLFEELWGEDIPRSANTTVQTYILHLRNLIGTALDQSDADGPTDAKRVLVTYPGGYLLDTMGGRVDVREFDRLAALGHRAREMGDYETASRHFCDALAIWRGRALVDVQTGPLLEVESHRLEEARLNVLDRRIDADLRLGRHHELLGELAGLVGRYRTHEGLHAHLMLALYRSGRRGEAIDVYRRMRTGLVNELGLEPSPSLRRLQHAILMSDRRLAEVGTEPAALDRAG</sequence>
<dbReference type="OrthoDB" id="3208838at2"/>
<keyword evidence="4" id="KW-0804">Transcription</keyword>
<dbReference type="EMBL" id="MSIE01000014">
    <property type="protein sequence ID" value="OLF17798.1"/>
    <property type="molecule type" value="Genomic_DNA"/>
</dbReference>